<dbReference type="InterPro" id="IPR006544">
    <property type="entry name" value="P-type_TPase_V"/>
</dbReference>
<evidence type="ECO:0000256" key="4">
    <source>
        <dbReference type="ARBA" id="ARBA00022741"/>
    </source>
</evidence>
<keyword evidence="4" id="KW-0547">Nucleotide-binding</keyword>
<dbReference type="GO" id="GO:0019829">
    <property type="term" value="F:ATPase-coupled monoatomic cation transmembrane transporter activity"/>
    <property type="evidence" value="ECO:0007669"/>
    <property type="project" value="TreeGrafter"/>
</dbReference>
<dbReference type="PROSITE" id="PS01229">
    <property type="entry name" value="COF_2"/>
    <property type="match status" value="1"/>
</dbReference>
<dbReference type="Gene3D" id="3.40.50.1000">
    <property type="entry name" value="HAD superfamily/HAD-like"/>
    <property type="match status" value="1"/>
</dbReference>
<dbReference type="SUPFAM" id="SSF81665">
    <property type="entry name" value="Calcium ATPase, transmembrane domain M"/>
    <property type="match status" value="1"/>
</dbReference>
<evidence type="ECO:0000313" key="15">
    <source>
        <dbReference type="Proteomes" id="UP000428333"/>
    </source>
</evidence>
<dbReference type="GO" id="GO:0046872">
    <property type="term" value="F:metal ion binding"/>
    <property type="evidence" value="ECO:0007669"/>
    <property type="project" value="UniProtKB-KW"/>
</dbReference>
<name>A0A6A4LDT1_9ERIC</name>
<dbReference type="GO" id="GO:0005789">
    <property type="term" value="C:endoplasmic reticulum membrane"/>
    <property type="evidence" value="ECO:0007669"/>
    <property type="project" value="TreeGrafter"/>
</dbReference>
<proteinExistence type="predicted"/>
<dbReference type="InterPro" id="IPR036412">
    <property type="entry name" value="HAD-like_sf"/>
</dbReference>
<keyword evidence="5" id="KW-0067">ATP-binding</keyword>
<evidence type="ECO:0000256" key="9">
    <source>
        <dbReference type="ARBA" id="ARBA00023136"/>
    </source>
</evidence>
<dbReference type="Gene3D" id="3.40.1110.10">
    <property type="entry name" value="Calcium-transporting ATPase, cytoplasmic domain N"/>
    <property type="match status" value="1"/>
</dbReference>
<organism evidence="14 15">
    <name type="scientific">Rhododendron williamsianum</name>
    <dbReference type="NCBI Taxonomy" id="262921"/>
    <lineage>
        <taxon>Eukaryota</taxon>
        <taxon>Viridiplantae</taxon>
        <taxon>Streptophyta</taxon>
        <taxon>Embryophyta</taxon>
        <taxon>Tracheophyta</taxon>
        <taxon>Spermatophyta</taxon>
        <taxon>Magnoliopsida</taxon>
        <taxon>eudicotyledons</taxon>
        <taxon>Gunneridae</taxon>
        <taxon>Pentapetalae</taxon>
        <taxon>asterids</taxon>
        <taxon>Ericales</taxon>
        <taxon>Ericaceae</taxon>
        <taxon>Ericoideae</taxon>
        <taxon>Rhodoreae</taxon>
        <taxon>Rhododendron</taxon>
    </lineage>
</organism>
<dbReference type="InterPro" id="IPR059000">
    <property type="entry name" value="ATPase_P-type_domA"/>
</dbReference>
<evidence type="ECO:0000313" key="14">
    <source>
        <dbReference type="EMBL" id="KAE9452867.1"/>
    </source>
</evidence>
<dbReference type="Pfam" id="PF23143">
    <property type="entry name" value="2TM_P5A-ATPase"/>
    <property type="match status" value="1"/>
</dbReference>
<evidence type="ECO:0000256" key="7">
    <source>
        <dbReference type="ARBA" id="ARBA00022967"/>
    </source>
</evidence>
<dbReference type="InterPro" id="IPR023214">
    <property type="entry name" value="HAD_sf"/>
</dbReference>
<evidence type="ECO:0000256" key="11">
    <source>
        <dbReference type="SAM" id="Phobius"/>
    </source>
</evidence>
<dbReference type="SFLD" id="SFLDS00003">
    <property type="entry name" value="Haloacid_Dehalogenase"/>
    <property type="match status" value="1"/>
</dbReference>
<feature type="compositionally biased region" description="Basic and acidic residues" evidence="10">
    <location>
        <begin position="986"/>
        <end position="1002"/>
    </location>
</feature>
<keyword evidence="3" id="KW-0479">Metal-binding</keyword>
<feature type="transmembrane region" description="Helical" evidence="11">
    <location>
        <begin position="53"/>
        <end position="74"/>
    </location>
</feature>
<dbReference type="InterPro" id="IPR023299">
    <property type="entry name" value="ATPase_P-typ_cyto_dom_N"/>
</dbReference>
<dbReference type="OrthoDB" id="48943at2759"/>
<keyword evidence="6" id="KW-0460">Magnesium</keyword>
<dbReference type="GO" id="GO:0005524">
    <property type="term" value="F:ATP binding"/>
    <property type="evidence" value="ECO:0007669"/>
    <property type="project" value="UniProtKB-KW"/>
</dbReference>
<dbReference type="SUPFAM" id="SSF81653">
    <property type="entry name" value="Calcium ATPase, transduction domain A"/>
    <property type="match status" value="1"/>
</dbReference>
<dbReference type="PROSITE" id="PS00154">
    <property type="entry name" value="ATPASE_E1_E2"/>
    <property type="match status" value="1"/>
</dbReference>
<comment type="caution">
    <text evidence="14">The sequence shown here is derived from an EMBL/GenBank/DDBJ whole genome shotgun (WGS) entry which is preliminary data.</text>
</comment>
<protein>
    <recommendedName>
        <fullName evidence="16">Cation-transporting P-type ATPase N-terminal domain-containing protein</fullName>
    </recommendedName>
</protein>
<dbReference type="Gene3D" id="2.70.150.10">
    <property type="entry name" value="Calcium-transporting ATPase, cytoplasmic transduction domain A"/>
    <property type="match status" value="1"/>
</dbReference>
<dbReference type="SFLD" id="SFLDF00027">
    <property type="entry name" value="p-type_atpase"/>
    <property type="match status" value="1"/>
</dbReference>
<evidence type="ECO:0000259" key="13">
    <source>
        <dbReference type="Pfam" id="PF23143"/>
    </source>
</evidence>
<keyword evidence="8 11" id="KW-1133">Transmembrane helix</keyword>
<dbReference type="InterPro" id="IPR023298">
    <property type="entry name" value="ATPase_P-typ_TM_dom_sf"/>
</dbReference>
<evidence type="ECO:0000259" key="12">
    <source>
        <dbReference type="Pfam" id="PF00122"/>
    </source>
</evidence>
<sequence length="1273" mass="141506">MPGRFHVGGKVVDHVDLLRKRHWPWRLDVWPFAIIYAAWIVAVVPSLDFGDAVIVLGGLVALHILAFLFTVWSVDFGCFVKYSKVCSILSFTRNVEQYFIDILFGALVQVNDIHQADACKVTPAKFCGSKEVVPLHFRKVVSLRMQLCFITYFSCTAASLSQQEEEVYFDFRKQCFIYSKERETFCKLPYPSKEAFGYYLKSSGHGSEAKVIAATEKWGRNAWSSVAIFEYPQPTFQKLMKEHCMEPFFVFQVCSELLIQVWYYSLFTLFMLFMFESTMAKSRLKTLTELRRVRVDGQTLMVYRCGKWVKLSGMDLLPGDVVSIGRSTGENGEDKSVPADMLILAGSAIVNEAILTGESTPQWKASIVGRGAEEKLSIKRDKNHFLFGGTKILQHTPDKVVHVIDFLLPSLSSTDKTPDGGCVAVVLRTGFETSQGKLMRTILFSTERVTANSWESGLFILFLVVFAVIAAGYVLKKGLEDPTRSKYKLFLSCSLIITSVIPPELPMELSIAVNTSLIALARRGIFCTEPFRIPFAGKVCITNFEMFMLDSWLRPGAMLLDEVKATVTLWMFLSYVSFGAFYSVDICCFDKTGTLTSDDMEFSGVVGLTDNMELETDMSKVPVRTMEILASCHALVSWTTSWYRQEKGNFVNVKRRKENAQMKGGQDTKDGLPISKIKNKGMTASIPSYETVGDPLEKAALKGIDWSYKSDEKAMPKKGSGNAVQIVQRHHFASHLKRMAVVVRIQEQFLAFVKGAPETIQEMLIDLPPSYVQTYKKYTRQGSRVLALAYKFLPEMTVSEARSLDRDLVESGLTFAGFAVFNCPIRADSATVLAELKGSSHDLVMITGDQALTACHVASQVHIISKPALILGPSKNGAGYEWVSPDESESIGYSTEDVEPLSATHDLCIGGDCIAMLQQTSAVLKVIPYVKVFARVAPEQKELIMTTFKTVGRITLMCGDGTNDVGALKQAHVGTALLNAIPPPTKTEKPPSESSSKDESAKSAKSKKPKPTTESSKAPSAQRQKLKKLMDELNEDGGDGRSAPIVKLGDASMASPFTAKHASVAPTTDIIRQGRSTLVTTLQMFKILGLNCLATAYVLSVMYLDGVKLGDIQATISGFAIHILFLISSVKEAEKYMPDECIEPDSQFHPNLVNTVSYMVSMMIQVATFAVNYMGHPFNQSVTENKPFLYALLAAVGFFTVITSDLFRGLNDWLRLVPLPRGLRDKLLLWAFLMFLVCYTWERLLRWASPVRSLLGGDGNRRQLLTQRRNASK</sequence>
<dbReference type="SUPFAM" id="SSF56784">
    <property type="entry name" value="HAD-like"/>
    <property type="match status" value="1"/>
</dbReference>
<keyword evidence="2 11" id="KW-0812">Transmembrane</keyword>
<dbReference type="PANTHER" id="PTHR45630">
    <property type="entry name" value="CATION-TRANSPORTING ATPASE-RELATED"/>
    <property type="match status" value="1"/>
</dbReference>
<dbReference type="SFLD" id="SFLDG00002">
    <property type="entry name" value="C1.7:_P-type_atpase_like"/>
    <property type="match status" value="1"/>
</dbReference>
<evidence type="ECO:0008006" key="16">
    <source>
        <dbReference type="Google" id="ProtNLM"/>
    </source>
</evidence>
<evidence type="ECO:0000256" key="5">
    <source>
        <dbReference type="ARBA" id="ARBA00022840"/>
    </source>
</evidence>
<evidence type="ECO:0000256" key="2">
    <source>
        <dbReference type="ARBA" id="ARBA00022692"/>
    </source>
</evidence>
<evidence type="ECO:0000256" key="1">
    <source>
        <dbReference type="ARBA" id="ARBA00004141"/>
    </source>
</evidence>
<dbReference type="EMBL" id="QEFC01002337">
    <property type="protein sequence ID" value="KAE9452867.1"/>
    <property type="molecule type" value="Genomic_DNA"/>
</dbReference>
<feature type="transmembrane region" description="Helical" evidence="11">
    <location>
        <begin position="1156"/>
        <end position="1175"/>
    </location>
</feature>
<dbReference type="FunFam" id="3.40.50.1000:FF:000109">
    <property type="entry name" value="Cation-transporting ATPase"/>
    <property type="match status" value="1"/>
</dbReference>
<accession>A0A6A4LDT1</accession>
<dbReference type="Pfam" id="PF00122">
    <property type="entry name" value="E1-E2_ATPase"/>
    <property type="match status" value="1"/>
</dbReference>
<dbReference type="PANTHER" id="PTHR45630:SF7">
    <property type="entry name" value="ENDOPLASMIC RETICULUM TRANSMEMBRANE HELIX TRANSLOCASE"/>
    <property type="match status" value="1"/>
</dbReference>
<evidence type="ECO:0000256" key="3">
    <source>
        <dbReference type="ARBA" id="ARBA00022723"/>
    </source>
</evidence>
<feature type="transmembrane region" description="Helical" evidence="11">
    <location>
        <begin position="457"/>
        <end position="475"/>
    </location>
</feature>
<evidence type="ECO:0000256" key="8">
    <source>
        <dbReference type="ARBA" id="ARBA00022989"/>
    </source>
</evidence>
<keyword evidence="15" id="KW-1185">Reference proteome</keyword>
<dbReference type="PRINTS" id="PR00119">
    <property type="entry name" value="CATATPASE"/>
</dbReference>
<comment type="subcellular location">
    <subcellularLocation>
        <location evidence="1">Membrane</location>
        <topology evidence="1">Multi-pass membrane protein</topology>
    </subcellularLocation>
</comment>
<feature type="transmembrane region" description="Helical" evidence="11">
    <location>
        <begin position="1227"/>
        <end position="1245"/>
    </location>
</feature>
<evidence type="ECO:0000256" key="10">
    <source>
        <dbReference type="SAM" id="MobiDB-lite"/>
    </source>
</evidence>
<dbReference type="SUPFAM" id="SSF81660">
    <property type="entry name" value="Metal cation-transporting ATPase, ATP-binding domain N"/>
    <property type="match status" value="1"/>
</dbReference>
<dbReference type="Pfam" id="PF13246">
    <property type="entry name" value="Cation_ATPase"/>
    <property type="match status" value="1"/>
</dbReference>
<dbReference type="InterPro" id="IPR018303">
    <property type="entry name" value="ATPase_P-typ_P_site"/>
</dbReference>
<reference evidence="14 15" key="1">
    <citation type="journal article" date="2019" name="Genome Biol. Evol.">
        <title>The Rhododendron genome and chromosomal organization provide insight into shared whole-genome duplications across the heath family (Ericaceae).</title>
        <authorList>
            <person name="Soza V.L."/>
            <person name="Lindsley D."/>
            <person name="Waalkes A."/>
            <person name="Ramage E."/>
            <person name="Patwardhan R.P."/>
            <person name="Burton J.N."/>
            <person name="Adey A."/>
            <person name="Kumar A."/>
            <person name="Qiu R."/>
            <person name="Shendure J."/>
            <person name="Hall B."/>
        </authorList>
    </citation>
    <scope>NUCLEOTIDE SEQUENCE [LARGE SCALE GENOMIC DNA]</scope>
    <source>
        <strain evidence="14">RSF 1966-606</strain>
    </source>
</reference>
<keyword evidence="7" id="KW-1278">Translocase</keyword>
<dbReference type="FunFam" id="2.70.150.10:FF:000027">
    <property type="entry name" value="Cation-transporting ATPase"/>
    <property type="match status" value="1"/>
</dbReference>
<feature type="non-terminal residue" evidence="14">
    <location>
        <position position="1"/>
    </location>
</feature>
<dbReference type="InterPro" id="IPR044492">
    <property type="entry name" value="P_typ_ATPase_HD_dom"/>
</dbReference>
<feature type="transmembrane region" description="Helical" evidence="11">
    <location>
        <begin position="1187"/>
        <end position="1207"/>
    </location>
</feature>
<feature type="region of interest" description="Disordered" evidence="10">
    <location>
        <begin position="978"/>
        <end position="1025"/>
    </location>
</feature>
<dbReference type="InterPro" id="IPR057255">
    <property type="entry name" value="2TM_P5A-ATPase"/>
</dbReference>
<dbReference type="Proteomes" id="UP000428333">
    <property type="component" value="Linkage Group LG09"/>
</dbReference>
<feature type="domain" description="P-type ATPase A" evidence="12">
    <location>
        <begin position="301"/>
        <end position="441"/>
    </location>
</feature>
<dbReference type="AlphaFoldDB" id="A0A6A4LDT1"/>
<dbReference type="GO" id="GO:0006874">
    <property type="term" value="P:intracellular calcium ion homeostasis"/>
    <property type="evidence" value="ECO:0007669"/>
    <property type="project" value="TreeGrafter"/>
</dbReference>
<keyword evidence="9 11" id="KW-0472">Membrane</keyword>
<evidence type="ECO:0000256" key="6">
    <source>
        <dbReference type="ARBA" id="ARBA00022842"/>
    </source>
</evidence>
<feature type="domain" description="P5A-ATPase transmembrane helical hairpin" evidence="13">
    <location>
        <begin position="21"/>
        <end position="85"/>
    </location>
</feature>
<feature type="transmembrane region" description="Helical" evidence="11">
    <location>
        <begin position="29"/>
        <end position="47"/>
    </location>
</feature>
<dbReference type="InterPro" id="IPR008250">
    <property type="entry name" value="ATPase_P-typ_transduc_dom_A_sf"/>
</dbReference>
<gene>
    <name evidence="14" type="ORF">C3L33_15232</name>
</gene>
<dbReference type="GO" id="GO:0015662">
    <property type="term" value="F:P-type ion transporter activity"/>
    <property type="evidence" value="ECO:0007669"/>
    <property type="project" value="TreeGrafter"/>
</dbReference>
<feature type="transmembrane region" description="Helical" evidence="11">
    <location>
        <begin position="248"/>
        <end position="275"/>
    </location>
</feature>